<keyword evidence="3" id="KW-0378">Hydrolase</keyword>
<evidence type="ECO:0000256" key="2">
    <source>
        <dbReference type="ARBA" id="ARBA00022723"/>
    </source>
</evidence>
<comment type="cofactor">
    <cofactor evidence="1">
        <name>Zn(2+)</name>
        <dbReference type="ChEBI" id="CHEBI:29105"/>
    </cofactor>
</comment>
<accession>A0A364L4T0</accession>
<sequence>MGIEDALPRKLRQKLREDLLAANDEFVHAIPKVELHVHIEGTLTPELRWEISQRNGLKVRFGNGPELHSLEELRYAMNSAEPKTEDEEREFFFASYYGAFDTLKTKQDYFDLAMNYFEHVAAMNVRYCEVFFDPQGHTSRGIPWDVMMGGFKEAQIKAESVRSAWIMCLLRDLPPEDAMDHYMAALPYRDMIAGIGLDSNEYQRPPLLFQEVFSLARQEGFRITMHCDVGQDNTHEHIRQVVSEMGGNGADRIDHGLNAADRSDLVDLILKRDIGMTICPWAYMRYQTYSELGPKMRLLFDAGIRITINSDDPAFMDDAWILHNLLLTKHFGFADREIVTLARNAVKVSWAAQSTKDDILQEIDAVYRRFYPS</sequence>
<reference evidence="5 6" key="1">
    <citation type="journal article" date="2017" name="Biotechnol. Biofuels">
        <title>Differential beta-glucosidase expression as a function of carbon source availability in Talaromyces amestolkiae: a genomic and proteomic approach.</title>
        <authorList>
            <person name="de Eugenio L.I."/>
            <person name="Mendez-Liter J.A."/>
            <person name="Nieto-Dominguez M."/>
            <person name="Alonso L."/>
            <person name="Gil-Munoz J."/>
            <person name="Barriuso J."/>
            <person name="Prieto A."/>
            <person name="Martinez M.J."/>
        </authorList>
    </citation>
    <scope>NUCLEOTIDE SEQUENCE [LARGE SCALE GENOMIC DNA]</scope>
    <source>
        <strain evidence="5 6">CIB</strain>
    </source>
</reference>
<dbReference type="GO" id="GO:0046872">
    <property type="term" value="F:metal ion binding"/>
    <property type="evidence" value="ECO:0007669"/>
    <property type="project" value="UniProtKB-KW"/>
</dbReference>
<dbReference type="InterPro" id="IPR001365">
    <property type="entry name" value="A_deaminase_dom"/>
</dbReference>
<dbReference type="RefSeq" id="XP_040735334.1">
    <property type="nucleotide sequence ID" value="XM_040879460.1"/>
</dbReference>
<dbReference type="Proteomes" id="UP000249363">
    <property type="component" value="Unassembled WGS sequence"/>
</dbReference>
<keyword evidence="2" id="KW-0479">Metal-binding</keyword>
<dbReference type="SUPFAM" id="SSF51556">
    <property type="entry name" value="Metallo-dependent hydrolases"/>
    <property type="match status" value="1"/>
</dbReference>
<gene>
    <name evidence="5" type="ORF">BHQ10_006830</name>
</gene>
<dbReference type="PANTHER" id="PTHR43114:SF7">
    <property type="entry name" value="ADENOSINE DEAMINASE DOMAIN-CONTAINING PROTEIN"/>
    <property type="match status" value="1"/>
</dbReference>
<dbReference type="GO" id="GO:0043103">
    <property type="term" value="P:hypoxanthine salvage"/>
    <property type="evidence" value="ECO:0007669"/>
    <property type="project" value="TreeGrafter"/>
</dbReference>
<evidence type="ECO:0000313" key="6">
    <source>
        <dbReference type="Proteomes" id="UP000249363"/>
    </source>
</evidence>
<feature type="domain" description="Adenosine deaminase" evidence="4">
    <location>
        <begin position="31"/>
        <end position="365"/>
    </location>
</feature>
<dbReference type="EMBL" id="MIKG01000013">
    <property type="protein sequence ID" value="RAO70818.1"/>
    <property type="molecule type" value="Genomic_DNA"/>
</dbReference>
<dbReference type="NCBIfam" id="TIGR01430">
    <property type="entry name" value="aden_deam"/>
    <property type="match status" value="1"/>
</dbReference>
<dbReference type="GO" id="GO:0006146">
    <property type="term" value="P:adenine catabolic process"/>
    <property type="evidence" value="ECO:0007669"/>
    <property type="project" value="TreeGrafter"/>
</dbReference>
<dbReference type="GeneID" id="63796046"/>
<evidence type="ECO:0000256" key="3">
    <source>
        <dbReference type="ARBA" id="ARBA00022801"/>
    </source>
</evidence>
<dbReference type="InterPro" id="IPR006330">
    <property type="entry name" value="Ado/ade_deaminase"/>
</dbReference>
<dbReference type="Gene3D" id="3.20.20.140">
    <property type="entry name" value="Metal-dependent hydrolases"/>
    <property type="match status" value="1"/>
</dbReference>
<evidence type="ECO:0000256" key="1">
    <source>
        <dbReference type="ARBA" id="ARBA00001947"/>
    </source>
</evidence>
<evidence type="ECO:0000259" key="4">
    <source>
        <dbReference type="Pfam" id="PF00962"/>
    </source>
</evidence>
<comment type="caution">
    <text evidence="5">The sequence shown here is derived from an EMBL/GenBank/DDBJ whole genome shotgun (WGS) entry which is preliminary data.</text>
</comment>
<dbReference type="PANTHER" id="PTHR43114">
    <property type="entry name" value="ADENINE DEAMINASE"/>
    <property type="match status" value="1"/>
</dbReference>
<proteinExistence type="predicted"/>
<dbReference type="InterPro" id="IPR032466">
    <property type="entry name" value="Metal_Hydrolase"/>
</dbReference>
<dbReference type="AlphaFoldDB" id="A0A364L4T0"/>
<dbReference type="GO" id="GO:0000034">
    <property type="term" value="F:adenine deaminase activity"/>
    <property type="evidence" value="ECO:0007669"/>
    <property type="project" value="TreeGrafter"/>
</dbReference>
<dbReference type="Pfam" id="PF00962">
    <property type="entry name" value="A_deaminase"/>
    <property type="match status" value="1"/>
</dbReference>
<dbReference type="OrthoDB" id="272271at2759"/>
<evidence type="ECO:0000313" key="5">
    <source>
        <dbReference type="EMBL" id="RAO70818.1"/>
    </source>
</evidence>
<organism evidence="5 6">
    <name type="scientific">Talaromyces amestolkiae</name>
    <dbReference type="NCBI Taxonomy" id="1196081"/>
    <lineage>
        <taxon>Eukaryota</taxon>
        <taxon>Fungi</taxon>
        <taxon>Dikarya</taxon>
        <taxon>Ascomycota</taxon>
        <taxon>Pezizomycotina</taxon>
        <taxon>Eurotiomycetes</taxon>
        <taxon>Eurotiomycetidae</taxon>
        <taxon>Eurotiales</taxon>
        <taxon>Trichocomaceae</taxon>
        <taxon>Talaromyces</taxon>
        <taxon>Talaromyces sect. Talaromyces</taxon>
    </lineage>
</organism>
<keyword evidence="6" id="KW-1185">Reference proteome</keyword>
<name>A0A364L4T0_TALAM</name>
<dbReference type="GO" id="GO:0005829">
    <property type="term" value="C:cytosol"/>
    <property type="evidence" value="ECO:0007669"/>
    <property type="project" value="TreeGrafter"/>
</dbReference>
<protein>
    <recommendedName>
        <fullName evidence="4">Adenosine deaminase domain-containing protein</fullName>
    </recommendedName>
</protein>
<dbReference type="STRING" id="1196081.A0A364L4T0"/>